<keyword evidence="1" id="KW-0812">Transmembrane</keyword>
<feature type="transmembrane region" description="Helical" evidence="1">
    <location>
        <begin position="160"/>
        <end position="180"/>
    </location>
</feature>
<evidence type="ECO:0000256" key="2">
    <source>
        <dbReference type="SAM" id="SignalP"/>
    </source>
</evidence>
<keyword evidence="2" id="KW-0732">Signal</keyword>
<feature type="transmembrane region" description="Helical" evidence="1">
    <location>
        <begin position="73"/>
        <end position="93"/>
    </location>
</feature>
<feature type="chain" id="PRO_5026733510" description="DMT family transporter" evidence="2">
    <location>
        <begin position="18"/>
        <end position="298"/>
    </location>
</feature>
<dbReference type="PANTHER" id="PTHR40761">
    <property type="entry name" value="CONSERVED INTEGRAL MEMBRANE ALANINE VALINE AND LEUCINE RICH PROTEIN-RELATED"/>
    <property type="match status" value="1"/>
</dbReference>
<evidence type="ECO:0000313" key="4">
    <source>
        <dbReference type="Proteomes" id="UP000460272"/>
    </source>
</evidence>
<feature type="transmembrane region" description="Helical" evidence="1">
    <location>
        <begin position="47"/>
        <end position="67"/>
    </location>
</feature>
<dbReference type="EMBL" id="RPFW01000010">
    <property type="protein sequence ID" value="TVZ00211.1"/>
    <property type="molecule type" value="Genomic_DNA"/>
</dbReference>
<keyword evidence="4" id="KW-1185">Reference proteome</keyword>
<comment type="caution">
    <text evidence="3">The sequence shown here is derived from an EMBL/GenBank/DDBJ whole genome shotgun (WGS) entry which is preliminary data.</text>
</comment>
<organism evidence="3 4">
    <name type="scientific">Trebonia kvetii</name>
    <dbReference type="NCBI Taxonomy" id="2480626"/>
    <lineage>
        <taxon>Bacteria</taxon>
        <taxon>Bacillati</taxon>
        <taxon>Actinomycetota</taxon>
        <taxon>Actinomycetes</taxon>
        <taxon>Streptosporangiales</taxon>
        <taxon>Treboniaceae</taxon>
        <taxon>Trebonia</taxon>
    </lineage>
</organism>
<evidence type="ECO:0000313" key="3">
    <source>
        <dbReference type="EMBL" id="TVZ00211.1"/>
    </source>
</evidence>
<feature type="transmembrane region" description="Helical" evidence="1">
    <location>
        <begin position="102"/>
        <end position="121"/>
    </location>
</feature>
<dbReference type="NCBIfam" id="NF038012">
    <property type="entry name" value="DMT_1"/>
    <property type="match status" value="1"/>
</dbReference>
<keyword evidence="1" id="KW-1133">Transmembrane helix</keyword>
<feature type="signal peptide" evidence="2">
    <location>
        <begin position="1"/>
        <end position="17"/>
    </location>
</feature>
<feature type="transmembrane region" description="Helical" evidence="1">
    <location>
        <begin position="200"/>
        <end position="218"/>
    </location>
</feature>
<dbReference type="Proteomes" id="UP000460272">
    <property type="component" value="Unassembled WGS sequence"/>
</dbReference>
<dbReference type="OrthoDB" id="3822427at2"/>
<sequence length="298" mass="30782">MLCVFFALLTAGSNACAAVLQRKAAAQVPPERSMHVSLIADLIRRRVWLAGIGMVVVAAVAQAAALATGPIALVQPIFIIELPLTLVLAALAYHNRSALRRLPWAAIGTVTIALGAGLAIAQPSGAVDSAQDTSWMIALIVTAAFEAVLIGAATSVRGELRAALLGLAAACGYALTAALMKNAMSDLDQGAVEFFTSWHIYAVAVAGVGSLFLLQNALQAGSLVASQPMLTVGDALISISYGVTLFSEQLRVGWWLVPQIVALACIIVGCVQIAKSPLAAEATGLVTETASPVLLWCE</sequence>
<evidence type="ECO:0008006" key="5">
    <source>
        <dbReference type="Google" id="ProtNLM"/>
    </source>
</evidence>
<feature type="transmembrane region" description="Helical" evidence="1">
    <location>
        <begin position="133"/>
        <end position="153"/>
    </location>
</feature>
<name>A0A6P2BNW2_9ACTN</name>
<proteinExistence type="predicted"/>
<feature type="transmembrane region" description="Helical" evidence="1">
    <location>
        <begin position="253"/>
        <end position="274"/>
    </location>
</feature>
<protein>
    <recommendedName>
        <fullName evidence="5">DMT family transporter</fullName>
    </recommendedName>
</protein>
<gene>
    <name evidence="3" type="ORF">EAS64_39495</name>
</gene>
<dbReference type="PANTHER" id="PTHR40761:SF1">
    <property type="entry name" value="CONSERVED INTEGRAL MEMBRANE ALANINE VALINE AND LEUCINE RICH PROTEIN-RELATED"/>
    <property type="match status" value="1"/>
</dbReference>
<reference evidence="3 4" key="1">
    <citation type="submission" date="2018-11" db="EMBL/GenBank/DDBJ databases">
        <title>Trebonia kvetii gen.nov., sp.nov., a novel acidophilic actinobacterium, and proposal of the new actinobacterial family Treboniaceae fam. nov.</title>
        <authorList>
            <person name="Rapoport D."/>
            <person name="Sagova-Mareckova M."/>
            <person name="Sedlacek I."/>
            <person name="Provaznik J."/>
            <person name="Kralova S."/>
            <person name="Pavlinic D."/>
            <person name="Benes V."/>
            <person name="Kopecky J."/>
        </authorList>
    </citation>
    <scope>NUCLEOTIDE SEQUENCE [LARGE SCALE GENOMIC DNA]</scope>
    <source>
        <strain evidence="3 4">15Tr583</strain>
    </source>
</reference>
<evidence type="ECO:0000256" key="1">
    <source>
        <dbReference type="SAM" id="Phobius"/>
    </source>
</evidence>
<dbReference type="AlphaFoldDB" id="A0A6P2BNW2"/>
<keyword evidence="1" id="KW-0472">Membrane</keyword>
<accession>A0A6P2BNW2</accession>